<dbReference type="AlphaFoldDB" id="A0AAW4W8T6"/>
<feature type="transmembrane region" description="Helical" evidence="1">
    <location>
        <begin position="32"/>
        <end position="52"/>
    </location>
</feature>
<feature type="transmembrane region" description="Helical" evidence="1">
    <location>
        <begin position="7"/>
        <end position="26"/>
    </location>
</feature>
<dbReference type="EMBL" id="JAOQKI010000012">
    <property type="protein sequence ID" value="MCU6717436.1"/>
    <property type="molecule type" value="Genomic_DNA"/>
</dbReference>
<protein>
    <submittedName>
        <fullName evidence="2">Uncharacterized protein</fullName>
    </submittedName>
</protein>
<keyword evidence="5" id="KW-1185">Reference proteome</keyword>
<dbReference type="Proteomes" id="UP001209666">
    <property type="component" value="Unassembled WGS sequence"/>
</dbReference>
<reference evidence="3 5" key="1">
    <citation type="journal article" date="2021" name="ISME Commun">
        <title>Automated analysis of genomic sequences facilitates high-throughput and comprehensive description of bacteria.</title>
        <authorList>
            <person name="Hitch T.C.A."/>
        </authorList>
    </citation>
    <scope>NUCLEOTIDE SEQUENCE [LARGE SCALE GENOMIC DNA]</scope>
    <source>
        <strain evidence="3 5">Sanger_19</strain>
    </source>
</reference>
<dbReference type="Proteomes" id="UP001198893">
    <property type="component" value="Unassembled WGS sequence"/>
</dbReference>
<evidence type="ECO:0000313" key="4">
    <source>
        <dbReference type="Proteomes" id="UP001198893"/>
    </source>
</evidence>
<evidence type="ECO:0000313" key="2">
    <source>
        <dbReference type="EMBL" id="MCC2241206.1"/>
    </source>
</evidence>
<evidence type="ECO:0000313" key="5">
    <source>
        <dbReference type="Proteomes" id="UP001209666"/>
    </source>
</evidence>
<accession>A0AAW4W8T6</accession>
<dbReference type="EMBL" id="JAJEQW010000002">
    <property type="protein sequence ID" value="MCC2241206.1"/>
    <property type="molecule type" value="Genomic_DNA"/>
</dbReference>
<evidence type="ECO:0000256" key="1">
    <source>
        <dbReference type="SAM" id="Phobius"/>
    </source>
</evidence>
<organism evidence="2 4">
    <name type="scientific">Roseburia amylophila</name>
    <dbReference type="NCBI Taxonomy" id="2981794"/>
    <lineage>
        <taxon>Bacteria</taxon>
        <taxon>Bacillati</taxon>
        <taxon>Bacillota</taxon>
        <taxon>Clostridia</taxon>
        <taxon>Lachnospirales</taxon>
        <taxon>Lachnospiraceae</taxon>
        <taxon>Roseburia</taxon>
    </lineage>
</organism>
<feature type="transmembrane region" description="Helical" evidence="1">
    <location>
        <begin position="59"/>
        <end position="75"/>
    </location>
</feature>
<keyword evidence="1" id="KW-1133">Transmembrane helix</keyword>
<reference evidence="2" key="2">
    <citation type="submission" date="2021-10" db="EMBL/GenBank/DDBJ databases">
        <title>Anaerobic single-cell dispensing facilitates the cultivation of human gut bacteria.</title>
        <authorList>
            <person name="Afrizal A."/>
        </authorList>
    </citation>
    <scope>NUCLEOTIDE SEQUENCE</scope>
    <source>
        <strain evidence="2">CLA-AA-H204</strain>
    </source>
</reference>
<comment type="caution">
    <text evidence="2">The sequence shown here is derived from an EMBL/GenBank/DDBJ whole genome shotgun (WGS) entry which is preliminary data.</text>
</comment>
<dbReference type="RefSeq" id="WP_022242929.1">
    <property type="nucleotide sequence ID" value="NZ_JAJEQW010000002.1"/>
</dbReference>
<keyword evidence="1" id="KW-0812">Transmembrane</keyword>
<proteinExistence type="predicted"/>
<gene>
    <name evidence="2" type="ORF">LKD47_02655</name>
    <name evidence="3" type="ORF">OCV43_09120</name>
</gene>
<sequence>MNTGLKVWLWIVFVINIISGVMMIPLMLIQPLLIVSLIAEVLIIVGAGLILFAQKKVGFYLMIACAAIGLVINIFGGVGVVKSIISAVLCPLITYLFMQKDWDSFQ</sequence>
<keyword evidence="1" id="KW-0472">Membrane</keyword>
<name>A0AAW4W8T6_9FIRM</name>
<evidence type="ECO:0000313" key="3">
    <source>
        <dbReference type="EMBL" id="MCU6717436.1"/>
    </source>
</evidence>
<reference evidence="3" key="3">
    <citation type="submission" date="2022-09" db="EMBL/GenBank/DDBJ databases">
        <authorList>
            <person name="Hitch T.C.A."/>
        </authorList>
    </citation>
    <scope>NUCLEOTIDE SEQUENCE</scope>
    <source>
        <strain evidence="3">Sanger_19</strain>
    </source>
</reference>